<feature type="transmembrane region" description="Helical" evidence="1">
    <location>
        <begin position="121"/>
        <end position="139"/>
    </location>
</feature>
<protein>
    <recommendedName>
        <fullName evidence="4">Oxidase</fullName>
    </recommendedName>
</protein>
<reference evidence="2" key="1">
    <citation type="submission" date="2022-10" db="EMBL/GenBank/DDBJ databases">
        <title>Roseovarius pelagicus sp. nov., isolated from Arctic seawater.</title>
        <authorList>
            <person name="Hong Y.W."/>
            <person name="Hwang C.Y."/>
        </authorList>
    </citation>
    <scope>NUCLEOTIDE SEQUENCE</scope>
    <source>
        <strain evidence="2">HL-MP18</strain>
    </source>
</reference>
<evidence type="ECO:0000313" key="3">
    <source>
        <dbReference type="Proteomes" id="UP001064087"/>
    </source>
</evidence>
<organism evidence="2 3">
    <name type="scientific">Roseovarius pelagicus</name>
    <dbReference type="NCBI Taxonomy" id="2980108"/>
    <lineage>
        <taxon>Bacteria</taxon>
        <taxon>Pseudomonadati</taxon>
        <taxon>Pseudomonadota</taxon>
        <taxon>Alphaproteobacteria</taxon>
        <taxon>Rhodobacterales</taxon>
        <taxon>Roseobacteraceae</taxon>
        <taxon>Roseovarius</taxon>
    </lineage>
</organism>
<feature type="transmembrane region" description="Helical" evidence="1">
    <location>
        <begin position="61"/>
        <end position="85"/>
    </location>
</feature>
<dbReference type="RefSeq" id="WP_165194724.1">
    <property type="nucleotide sequence ID" value="NZ_CP106738.1"/>
</dbReference>
<name>A0ABY6D7K5_9RHOB</name>
<evidence type="ECO:0000256" key="1">
    <source>
        <dbReference type="SAM" id="Phobius"/>
    </source>
</evidence>
<proteinExistence type="predicted"/>
<keyword evidence="1" id="KW-1133">Transmembrane helix</keyword>
<feature type="transmembrane region" description="Helical" evidence="1">
    <location>
        <begin position="97"/>
        <end position="115"/>
    </location>
</feature>
<dbReference type="EMBL" id="CP106738">
    <property type="protein sequence ID" value="UXX82117.1"/>
    <property type="molecule type" value="Genomic_DNA"/>
</dbReference>
<dbReference type="Proteomes" id="UP001064087">
    <property type="component" value="Chromosome"/>
</dbReference>
<evidence type="ECO:0000313" key="2">
    <source>
        <dbReference type="EMBL" id="UXX82117.1"/>
    </source>
</evidence>
<keyword evidence="1" id="KW-0812">Transmembrane</keyword>
<evidence type="ECO:0008006" key="4">
    <source>
        <dbReference type="Google" id="ProtNLM"/>
    </source>
</evidence>
<feature type="transmembrane region" description="Helical" evidence="1">
    <location>
        <begin position="151"/>
        <end position="170"/>
    </location>
</feature>
<keyword evidence="1" id="KW-0472">Membrane</keyword>
<keyword evidence="3" id="KW-1185">Reference proteome</keyword>
<accession>A0ABY6D7K5</accession>
<feature type="transmembrane region" description="Helical" evidence="1">
    <location>
        <begin position="20"/>
        <end position="41"/>
    </location>
</feature>
<sequence length="223" mass="24852">MSRFDGLKAEFTAENFRRFAIYCCIPAVIFYLVSLAAMGLGGFTLVETLRDPAQITKQSSFLGFVSSIGAWLWVAAATVCFFRIAAVTWNDNDPHRMLLVLCGWFSAFLAVDDFFLIHDRFITEGILIPLYALFVGYLLRKYYTKIKEIDAFAFLMAGGMLAMSVLVDAVQEILPISYGLSQALEEGFKFVGAASWFYFCYRIAAYRLTGAVTGQSQSPSASE</sequence>
<gene>
    <name evidence="2" type="ORF">N7U68_13500</name>
</gene>